<gene>
    <name evidence="2" type="ORF">PGLA2088_LOCUS23825</name>
</gene>
<protein>
    <submittedName>
        <fullName evidence="2">Uncharacterized protein</fullName>
    </submittedName>
</protein>
<accession>A0A813JTD9</accession>
<evidence type="ECO:0000313" key="3">
    <source>
        <dbReference type="Proteomes" id="UP000626109"/>
    </source>
</evidence>
<dbReference type="EMBL" id="CAJNNW010026278">
    <property type="protein sequence ID" value="CAE8684135.1"/>
    <property type="molecule type" value="Genomic_DNA"/>
</dbReference>
<feature type="compositionally biased region" description="Low complexity" evidence="1">
    <location>
        <begin position="103"/>
        <end position="132"/>
    </location>
</feature>
<organism evidence="2 3">
    <name type="scientific">Polarella glacialis</name>
    <name type="common">Dinoflagellate</name>
    <dbReference type="NCBI Taxonomy" id="89957"/>
    <lineage>
        <taxon>Eukaryota</taxon>
        <taxon>Sar</taxon>
        <taxon>Alveolata</taxon>
        <taxon>Dinophyceae</taxon>
        <taxon>Suessiales</taxon>
        <taxon>Suessiaceae</taxon>
        <taxon>Polarella</taxon>
    </lineage>
</organism>
<name>A0A813JTD9_POLGL</name>
<comment type="caution">
    <text evidence="2">The sequence shown here is derived from an EMBL/GenBank/DDBJ whole genome shotgun (WGS) entry which is preliminary data.</text>
</comment>
<reference evidence="2" key="1">
    <citation type="submission" date="2021-02" db="EMBL/GenBank/DDBJ databases">
        <authorList>
            <person name="Dougan E. K."/>
            <person name="Rhodes N."/>
            <person name="Thang M."/>
            <person name="Chan C."/>
        </authorList>
    </citation>
    <scope>NUCLEOTIDE SEQUENCE</scope>
</reference>
<evidence type="ECO:0000313" key="2">
    <source>
        <dbReference type="EMBL" id="CAE8684135.1"/>
    </source>
</evidence>
<feature type="compositionally biased region" description="Acidic residues" evidence="1">
    <location>
        <begin position="64"/>
        <end position="75"/>
    </location>
</feature>
<dbReference type="Proteomes" id="UP000626109">
    <property type="component" value="Unassembled WGS sequence"/>
</dbReference>
<sequence length="139" mass="15309">MRDIYAHTYQEEEEEEDDHVGGGQELPDRAELRLRRGQTQESLTTQGAETETEFTPHHRSGSFSDEEDASSDSSEDLQGREPVSVELPAWYPDEIPAPVGGDNNNNSNNSNSNNNSNNSNNNNNSSNINNNSAQPLGFA</sequence>
<evidence type="ECO:0000256" key="1">
    <source>
        <dbReference type="SAM" id="MobiDB-lite"/>
    </source>
</evidence>
<proteinExistence type="predicted"/>
<feature type="region of interest" description="Disordered" evidence="1">
    <location>
        <begin position="1"/>
        <end position="139"/>
    </location>
</feature>
<feature type="compositionally biased region" description="Polar residues" evidence="1">
    <location>
        <begin position="37"/>
        <end position="49"/>
    </location>
</feature>
<dbReference type="AlphaFoldDB" id="A0A813JTD9"/>